<dbReference type="Proteomes" id="UP000243342">
    <property type="component" value="Unassembled WGS sequence"/>
</dbReference>
<accession>A0A1J7BIZ4</accession>
<reference evidence="1 2" key="1">
    <citation type="submission" date="2016-10" db="EMBL/GenBank/DDBJ databases">
        <title>Genome sequence of Streptomyces gilvigriseus MUSC 26.</title>
        <authorList>
            <person name="Lee L.-H."/>
            <person name="Ser H.-L."/>
        </authorList>
    </citation>
    <scope>NUCLEOTIDE SEQUENCE [LARGE SCALE GENOMIC DNA]</scope>
    <source>
        <strain evidence="1 2">MUSC 26</strain>
    </source>
</reference>
<name>A0A1J7BIZ4_9ACTN</name>
<keyword evidence="2" id="KW-1185">Reference proteome</keyword>
<sequence>MDTPVKPARVQHRDREWAMLAEFAARAGDSLRIAVVSGRRRYGKSFLLQALTEAMGGLYITAVQEDGARAAKDRIAQALASHSGLPTDALRIEDWDQLLRTVFQVAGRGPGAPLVVIDEFPYLLQHSPEIPGLLQRIYDEGQFGTADAPRGALVLCGSALSVMHELLSGQKPLRGRALIDMRLGPFDYRQARAYWQIPDAHTAFLVDACLGGAPGYARLTDTEPPHSPEEFAAWAVRVLLSPDRATYTRTETGYLLREDPRIRQRTTYYELLTAIADGATTPTAIGAAAGRERTALTHTLEVLETAGYARRDQDVLKQRNPIITLPDPVIRFNQVVTLPQAPLIDLGQPERAWSNANHAFHSKVVGPHFEQLARAHAATHLLTERPELPIGHTGSTEVPDPAKRTQHEVDVLALAPGESPRKAHRSITVIGEAKATAAPRAIADLDRLARIRDLLTAQGHRTEHALLVLYSLAGFWPDLEQHAAKRPDVLLVDLAALYGDGPLRGGGAS</sequence>
<evidence type="ECO:0000313" key="1">
    <source>
        <dbReference type="EMBL" id="OIV38643.1"/>
    </source>
</evidence>
<dbReference type="EMBL" id="MLCF01000016">
    <property type="protein sequence ID" value="OIV38643.1"/>
    <property type="molecule type" value="Genomic_DNA"/>
</dbReference>
<dbReference type="SUPFAM" id="SSF52540">
    <property type="entry name" value="P-loop containing nucleoside triphosphate hydrolases"/>
    <property type="match status" value="1"/>
</dbReference>
<organism evidence="1 2">
    <name type="scientific">Mangrovactinospora gilvigrisea</name>
    <dbReference type="NCBI Taxonomy" id="1428644"/>
    <lineage>
        <taxon>Bacteria</taxon>
        <taxon>Bacillati</taxon>
        <taxon>Actinomycetota</taxon>
        <taxon>Actinomycetes</taxon>
        <taxon>Kitasatosporales</taxon>
        <taxon>Streptomycetaceae</taxon>
        <taxon>Mangrovactinospora</taxon>
    </lineage>
</organism>
<protein>
    <submittedName>
        <fullName evidence="1">ATPase</fullName>
    </submittedName>
</protein>
<dbReference type="AlphaFoldDB" id="A0A1J7BIZ4"/>
<dbReference type="RefSeq" id="WP_071655332.1">
    <property type="nucleotide sequence ID" value="NZ_MLCF01000016.1"/>
</dbReference>
<evidence type="ECO:0000313" key="2">
    <source>
        <dbReference type="Proteomes" id="UP000243342"/>
    </source>
</evidence>
<dbReference type="Gene3D" id="3.40.50.300">
    <property type="entry name" value="P-loop containing nucleotide triphosphate hydrolases"/>
    <property type="match status" value="1"/>
</dbReference>
<dbReference type="InterPro" id="IPR027417">
    <property type="entry name" value="P-loop_NTPase"/>
</dbReference>
<proteinExistence type="predicted"/>
<dbReference type="OrthoDB" id="9813134at2"/>
<dbReference type="PANTHER" id="PTHR34704:SF1">
    <property type="entry name" value="ATPASE"/>
    <property type="match status" value="1"/>
</dbReference>
<dbReference type="STRING" id="1428644.BIV57_04430"/>
<gene>
    <name evidence="1" type="ORF">BIV57_04430</name>
</gene>
<dbReference type="PANTHER" id="PTHR34704">
    <property type="entry name" value="ATPASE"/>
    <property type="match status" value="1"/>
</dbReference>
<comment type="caution">
    <text evidence="1">The sequence shown here is derived from an EMBL/GenBank/DDBJ whole genome shotgun (WGS) entry which is preliminary data.</text>
</comment>